<accession>A0A140G928</accession>
<dbReference type="Pfam" id="PF00501">
    <property type="entry name" value="AMP-binding"/>
    <property type="match status" value="1"/>
</dbReference>
<organism evidence="3">
    <name type="scientific">Aspergillus nidulans NRRL 8112</name>
    <dbReference type="NCBI Taxonomy" id="1160106"/>
    <lineage>
        <taxon>Eukaryota</taxon>
        <taxon>Fungi</taxon>
        <taxon>Dikarya</taxon>
        <taxon>Ascomycota</taxon>
        <taxon>Pezizomycotina</taxon>
        <taxon>Eurotiomycetes</taxon>
        <taxon>Eurotiomycetidae</taxon>
        <taxon>Eurotiales</taxon>
        <taxon>Aspergillaceae</taxon>
        <taxon>Aspergillus</taxon>
        <taxon>Aspergillus subgen. Nidulantes</taxon>
    </lineage>
</organism>
<dbReference type="SUPFAM" id="SSF56801">
    <property type="entry name" value="Acetyl-CoA synthetase-like"/>
    <property type="match status" value="1"/>
</dbReference>
<sequence length="559" mass="60917">MVFTSPAWCSQLASNIPETKLVGDFVLEGNGTETGDKSLLVCAETGKSYNIGDLENRVDLLARSLIRVFGWSPNEGAPEDKVLGICSFNAMDFVPLSWSIHRVGGTCLVLHPTSSAAELESLMRQANCKALFTCKDLLPTCKAVLEALQLDSSRLFLLELPADDPTTETQPISVSQLIADGENLPPVDKMALQDGEGKHRVAYLCPTSGTSGYQKLAQITHNNIASNILQAVTLDGFATRTGPEVTLGILPLSHAYGLVAFSTLLYRRDTVILHARFDMPAALRSIQQYRIQRLYVVPAIVAALVNNPILFRLADLSSVQNLIVGSAPLSKEMVGALKRVRPEWDLLAGYGLTEAAVFVSCTSKHSIFPGSVGSLLPHVEARLVGEDGAEIQDYDVAGELFLRSPSIMKGYLVNGVTDYGAFDANGWLITGDVACFRKGADGEEHLFIVDRKKDIMKVKGIQVAPAEIETRLLSHPAVDEAAVFGINDDEAGERPFAFVVRSKMVNVDLDEKALRQSIQSHIQETLSEPFWLRENIKFVEGIPKGHSGKALKFKLKELI</sequence>
<dbReference type="InterPro" id="IPR025110">
    <property type="entry name" value="AMP-bd_C"/>
</dbReference>
<reference evidence="3" key="1">
    <citation type="submission" date="2015-09" db="EMBL/GenBank/DDBJ databases">
        <title>Echinocandin biosynthesis cluster from Aspergillus nidulans NRRL 8112.</title>
        <authorList>
            <person name="Huettel W."/>
            <person name="Youssar L."/>
            <person name="Gruening B.A."/>
        </authorList>
    </citation>
    <scope>NUCLEOTIDE SEQUENCE</scope>
</reference>
<dbReference type="GO" id="GO:0016405">
    <property type="term" value="F:CoA-ligase activity"/>
    <property type="evidence" value="ECO:0007669"/>
    <property type="project" value="TreeGrafter"/>
</dbReference>
<dbReference type="Gene3D" id="3.30.300.30">
    <property type="match status" value="1"/>
</dbReference>
<proteinExistence type="predicted"/>
<feature type="domain" description="AMP-dependent synthetase/ligase" evidence="1">
    <location>
        <begin position="31"/>
        <end position="412"/>
    </location>
</feature>
<dbReference type="InterPro" id="IPR000873">
    <property type="entry name" value="AMP-dep_synth/lig_dom"/>
</dbReference>
<dbReference type="Gene3D" id="3.40.50.12780">
    <property type="entry name" value="N-terminal domain of ligase-like"/>
    <property type="match status" value="1"/>
</dbReference>
<evidence type="ECO:0000313" key="3">
    <source>
        <dbReference type="EMBL" id="AMM63166.1"/>
    </source>
</evidence>
<name>A0A140G928_EMEND</name>
<gene>
    <name evidence="3" type="primary">aniI</name>
</gene>
<dbReference type="AlphaFoldDB" id="A0A140G928"/>
<dbReference type="PANTHER" id="PTHR24096:SF422">
    <property type="entry name" value="BCDNA.GH02901"/>
    <property type="match status" value="1"/>
</dbReference>
<protein>
    <submittedName>
        <fullName evidence="3">AniI</fullName>
    </submittedName>
</protein>
<dbReference type="EMBL" id="KT806042">
    <property type="protein sequence ID" value="AMM63166.1"/>
    <property type="molecule type" value="Genomic_DNA"/>
</dbReference>
<dbReference type="PANTHER" id="PTHR24096">
    <property type="entry name" value="LONG-CHAIN-FATTY-ACID--COA LIGASE"/>
    <property type="match status" value="1"/>
</dbReference>
<dbReference type="InterPro" id="IPR042099">
    <property type="entry name" value="ANL_N_sf"/>
</dbReference>
<feature type="domain" description="AMP-binding enzyme C-terminal" evidence="2">
    <location>
        <begin position="467"/>
        <end position="549"/>
    </location>
</feature>
<dbReference type="InterPro" id="IPR045851">
    <property type="entry name" value="AMP-bd_C_sf"/>
</dbReference>
<dbReference type="Pfam" id="PF13193">
    <property type="entry name" value="AMP-binding_C"/>
    <property type="match status" value="1"/>
</dbReference>
<evidence type="ECO:0000259" key="2">
    <source>
        <dbReference type="Pfam" id="PF13193"/>
    </source>
</evidence>
<evidence type="ECO:0000259" key="1">
    <source>
        <dbReference type="Pfam" id="PF00501"/>
    </source>
</evidence>